<keyword evidence="4 9" id="KW-0325">Glycoprotein</keyword>
<dbReference type="GO" id="GO:0008237">
    <property type="term" value="F:metallopeptidase activity"/>
    <property type="evidence" value="ECO:0007669"/>
    <property type="project" value="UniProtKB-KW"/>
</dbReference>
<feature type="active site" description="Proton donor 2" evidence="6">
    <location>
        <position position="145"/>
    </location>
</feature>
<keyword evidence="7 12" id="KW-0862">Zinc</keyword>
<keyword evidence="3 8" id="KW-1015">Disulfide bond</keyword>
<keyword evidence="12" id="KW-0482">Metalloprotease</keyword>
<evidence type="ECO:0000256" key="7">
    <source>
        <dbReference type="PIRSR" id="PIRSR601548-3"/>
    </source>
</evidence>
<comment type="similarity">
    <text evidence="1 11 12">Belongs to the peptidase M2 family.</text>
</comment>
<comment type="cofactor">
    <cofactor evidence="12">
        <name>Zn(2+)</name>
        <dbReference type="ChEBI" id="CHEBI:29105"/>
    </cofactor>
    <text evidence="12">Binds 1 zinc ion per subunit.</text>
</comment>
<comment type="caution">
    <text evidence="11">Lacks conserved residue(s) required for the propagation of feature annotation.</text>
</comment>
<feature type="binding site" evidence="10">
    <location>
        <position position="19"/>
    </location>
    <ligand>
        <name>Zn(2+)</name>
        <dbReference type="ChEBI" id="CHEBI:29105"/>
        <label>2</label>
        <note>catalytic</note>
    </ligand>
</feature>
<dbReference type="CDD" id="cd06461">
    <property type="entry name" value="M2_ACE"/>
    <property type="match status" value="1"/>
</dbReference>
<evidence type="ECO:0000256" key="8">
    <source>
        <dbReference type="PIRSR" id="PIRSR601548-4"/>
    </source>
</evidence>
<feature type="binding site" evidence="7">
    <location>
        <position position="19"/>
    </location>
    <ligand>
        <name>Zn(2+)</name>
        <dbReference type="ChEBI" id="CHEBI:29105"/>
        <label>1</label>
        <note>catalytic</note>
    </ligand>
</feature>
<evidence type="ECO:0000256" key="5">
    <source>
        <dbReference type="PIRSR" id="PIRSR601548-1"/>
    </source>
</evidence>
<keyword evidence="12" id="KW-0645">Protease</keyword>
<accession>A0A9X0A4K3</accession>
<dbReference type="AlphaFoldDB" id="A0A9X0A4K3"/>
<dbReference type="InterPro" id="IPR001548">
    <property type="entry name" value="Peptidase_M2"/>
</dbReference>
<keyword evidence="12" id="KW-0121">Carboxypeptidase</keyword>
<feature type="active site" description="Proton acceptor 1" evidence="5">
    <location>
        <position position="16"/>
    </location>
</feature>
<evidence type="ECO:0000256" key="10">
    <source>
        <dbReference type="PIRSR" id="PIRSR601548-8"/>
    </source>
</evidence>
<dbReference type="Pfam" id="PF01401">
    <property type="entry name" value="Peptidase_M2"/>
    <property type="match status" value="1"/>
</dbReference>
<feature type="binding site" evidence="7">
    <location>
        <position position="15"/>
    </location>
    <ligand>
        <name>Zn(2+)</name>
        <dbReference type="ChEBI" id="CHEBI:29105"/>
        <label>1</label>
        <note>catalytic</note>
    </ligand>
</feature>
<dbReference type="GO" id="GO:0016020">
    <property type="term" value="C:membrane"/>
    <property type="evidence" value="ECO:0007669"/>
    <property type="project" value="InterPro"/>
</dbReference>
<keyword evidence="7 12" id="KW-0479">Metal-binding</keyword>
<evidence type="ECO:0000256" key="9">
    <source>
        <dbReference type="PIRSR" id="PIRSR601548-5"/>
    </source>
</evidence>
<keyword evidence="12" id="KW-0378">Hydrolase</keyword>
<evidence type="ECO:0000256" key="3">
    <source>
        <dbReference type="ARBA" id="ARBA00023157"/>
    </source>
</evidence>
<evidence type="ECO:0000313" key="14">
    <source>
        <dbReference type="Proteomes" id="UP001163046"/>
    </source>
</evidence>
<protein>
    <recommendedName>
        <fullName evidence="12">Angiotensin-converting enzyme</fullName>
        <ecNumber evidence="12">3.4.-.-</ecNumber>
    </recommendedName>
</protein>
<evidence type="ECO:0000256" key="1">
    <source>
        <dbReference type="ARBA" id="ARBA00008139"/>
    </source>
</evidence>
<feature type="binding site" evidence="7">
    <location>
        <position position="43"/>
    </location>
    <ligand>
        <name>Zn(2+)</name>
        <dbReference type="ChEBI" id="CHEBI:29105"/>
        <label>1</label>
        <note>catalytic</note>
    </ligand>
</feature>
<evidence type="ECO:0000313" key="13">
    <source>
        <dbReference type="EMBL" id="KAJ7392674.1"/>
    </source>
</evidence>
<sequence>MCTGMNQENLITIHHEMGHCEYFLAYKDLPCAYRSGANPGFHEAIGDTIALSVENPKHLKSVGLLYTVGNDTEADINFLMMQALRRVAPLPFTLLVDQWRWKVFSGRITPSNYNSEWWRLRMHYQGVMAPVPRTEQDFDPGAKFHVGANYPYIGYFVSLILQFQFHRSLCKLSKHQGNLHECSIYKSKDAGKKFREMLAAGRSRPWPQTLYRLTGEREMTASAILEYFAPLQEWLIKYRLKKGYPTGWRKERCYLPIQW</sequence>
<proteinExistence type="inferred from homology"/>
<feature type="active site" description="Proton donor 1" evidence="5">
    <location>
        <position position="145"/>
    </location>
</feature>
<dbReference type="PRINTS" id="PR00791">
    <property type="entry name" value="PEPDIPTASEA"/>
</dbReference>
<dbReference type="OrthoDB" id="10029630at2759"/>
<reference evidence="13" key="1">
    <citation type="submission" date="2023-01" db="EMBL/GenBank/DDBJ databases">
        <title>Genome assembly of the deep-sea coral Lophelia pertusa.</title>
        <authorList>
            <person name="Herrera S."/>
            <person name="Cordes E."/>
        </authorList>
    </citation>
    <scope>NUCLEOTIDE SEQUENCE</scope>
    <source>
        <strain evidence="13">USNM1676648</strain>
        <tissue evidence="13">Polyp</tissue>
    </source>
</reference>
<dbReference type="GO" id="GO:0046872">
    <property type="term" value="F:metal ion binding"/>
    <property type="evidence" value="ECO:0007669"/>
    <property type="project" value="UniProtKB-KW"/>
</dbReference>
<feature type="binding site" evidence="10">
    <location>
        <position position="15"/>
    </location>
    <ligand>
        <name>Zn(2+)</name>
        <dbReference type="ChEBI" id="CHEBI:29105"/>
        <label>2</label>
        <note>catalytic</note>
    </ligand>
</feature>
<feature type="binding site" evidence="10">
    <location>
        <position position="43"/>
    </location>
    <ligand>
        <name>Zn(2+)</name>
        <dbReference type="ChEBI" id="CHEBI:29105"/>
        <label>2</label>
        <note>catalytic</note>
    </ligand>
</feature>
<comment type="caution">
    <text evidence="13">The sequence shown here is derived from an EMBL/GenBank/DDBJ whole genome shotgun (WGS) entry which is preliminary data.</text>
</comment>
<dbReference type="PANTHER" id="PTHR10514">
    <property type="entry name" value="ANGIOTENSIN-CONVERTING ENZYME"/>
    <property type="match status" value="1"/>
</dbReference>
<feature type="disulfide bond" evidence="8">
    <location>
        <begin position="170"/>
        <end position="182"/>
    </location>
</feature>
<keyword evidence="2" id="KW-0732">Signal</keyword>
<dbReference type="PROSITE" id="PS52011">
    <property type="entry name" value="PEPTIDASE_M2"/>
    <property type="match status" value="1"/>
</dbReference>
<keyword evidence="14" id="KW-1185">Reference proteome</keyword>
<evidence type="ECO:0000256" key="12">
    <source>
        <dbReference type="RuleBase" id="RU361144"/>
    </source>
</evidence>
<feature type="glycosylation site" description="N-linked (GlcNAc...) asparagine" evidence="9">
    <location>
        <position position="70"/>
    </location>
</feature>
<feature type="active site" description="Proton acceptor 2" evidence="6">
    <location>
        <position position="16"/>
    </location>
</feature>
<dbReference type="SUPFAM" id="SSF55486">
    <property type="entry name" value="Metalloproteases ('zincins'), catalytic domain"/>
    <property type="match status" value="1"/>
</dbReference>
<dbReference type="GO" id="GO:0008241">
    <property type="term" value="F:peptidyl-dipeptidase activity"/>
    <property type="evidence" value="ECO:0007669"/>
    <property type="project" value="InterPro"/>
</dbReference>
<evidence type="ECO:0000256" key="11">
    <source>
        <dbReference type="PROSITE-ProRule" id="PRU01355"/>
    </source>
</evidence>
<dbReference type="Proteomes" id="UP001163046">
    <property type="component" value="Unassembled WGS sequence"/>
</dbReference>
<dbReference type="PANTHER" id="PTHR10514:SF27">
    <property type="entry name" value="ANGIOTENSIN-CONVERTING ENZYME"/>
    <property type="match status" value="1"/>
</dbReference>
<gene>
    <name evidence="13" type="ORF">OS493_010325</name>
</gene>
<dbReference type="EC" id="3.4.-.-" evidence="12"/>
<dbReference type="EMBL" id="MU825400">
    <property type="protein sequence ID" value="KAJ7392674.1"/>
    <property type="molecule type" value="Genomic_DNA"/>
</dbReference>
<dbReference type="GO" id="GO:0006508">
    <property type="term" value="P:proteolysis"/>
    <property type="evidence" value="ECO:0007669"/>
    <property type="project" value="UniProtKB-KW"/>
</dbReference>
<organism evidence="13 14">
    <name type="scientific">Desmophyllum pertusum</name>
    <dbReference type="NCBI Taxonomy" id="174260"/>
    <lineage>
        <taxon>Eukaryota</taxon>
        <taxon>Metazoa</taxon>
        <taxon>Cnidaria</taxon>
        <taxon>Anthozoa</taxon>
        <taxon>Hexacorallia</taxon>
        <taxon>Scleractinia</taxon>
        <taxon>Caryophylliina</taxon>
        <taxon>Caryophylliidae</taxon>
        <taxon>Desmophyllum</taxon>
    </lineage>
</organism>
<evidence type="ECO:0000256" key="4">
    <source>
        <dbReference type="ARBA" id="ARBA00023180"/>
    </source>
</evidence>
<dbReference type="GO" id="GO:0004180">
    <property type="term" value="F:carboxypeptidase activity"/>
    <property type="evidence" value="ECO:0007669"/>
    <property type="project" value="UniProtKB-KW"/>
</dbReference>
<evidence type="ECO:0000256" key="6">
    <source>
        <dbReference type="PIRSR" id="PIRSR601548-11"/>
    </source>
</evidence>
<name>A0A9X0A4K3_9CNID</name>
<evidence type="ECO:0000256" key="2">
    <source>
        <dbReference type="ARBA" id="ARBA00022729"/>
    </source>
</evidence>